<dbReference type="PANTHER" id="PTHR43707">
    <property type="entry name" value="HISTIDYL-TRNA SYNTHETASE"/>
    <property type="match status" value="1"/>
</dbReference>
<feature type="non-terminal residue" evidence="2">
    <location>
        <position position="178"/>
    </location>
</feature>
<accession>A0A382C147</accession>
<dbReference type="InterPro" id="IPR004516">
    <property type="entry name" value="HisRS/HisZ"/>
</dbReference>
<feature type="domain" description="Class II Histidinyl-tRNA synthetase (HisRS)-like catalytic core" evidence="1">
    <location>
        <begin position="1"/>
        <end position="173"/>
    </location>
</feature>
<organism evidence="2">
    <name type="scientific">marine metagenome</name>
    <dbReference type="NCBI Taxonomy" id="408172"/>
    <lineage>
        <taxon>unclassified sequences</taxon>
        <taxon>metagenomes</taxon>
        <taxon>ecological metagenomes</taxon>
    </lineage>
</organism>
<proteinExistence type="predicted"/>
<dbReference type="Pfam" id="PF13393">
    <property type="entry name" value="tRNA-synt_His"/>
    <property type="match status" value="1"/>
</dbReference>
<sequence length="178" mass="20705">MVKTPLIEFYDKSFGDNSFNIKVKKNEKRLILRDDITLQIARLSFARLSKKKRPLKLCYYGEVVRKQGSMLRPERQFLQIGAECIGEKNNLADVEMMDLAYSSLKLVGIKNIFIEISSRIFLDKFYSSIKNSQRLNDIKTLIKQKDLSGLLKLVEKKNHQYLRNIFSCTGLYKDKVGN</sequence>
<gene>
    <name evidence="2" type="ORF">METZ01_LOCUS171887</name>
</gene>
<dbReference type="InterPro" id="IPR045864">
    <property type="entry name" value="aa-tRNA-synth_II/BPL/LPL"/>
</dbReference>
<dbReference type="PANTHER" id="PTHR43707:SF1">
    <property type="entry name" value="HISTIDINE--TRNA LIGASE, MITOCHONDRIAL-RELATED"/>
    <property type="match status" value="1"/>
</dbReference>
<dbReference type="EMBL" id="UINC01032031">
    <property type="protein sequence ID" value="SVB19033.1"/>
    <property type="molecule type" value="Genomic_DNA"/>
</dbReference>
<dbReference type="GO" id="GO:0005737">
    <property type="term" value="C:cytoplasm"/>
    <property type="evidence" value="ECO:0007669"/>
    <property type="project" value="InterPro"/>
</dbReference>
<dbReference type="SUPFAM" id="SSF55681">
    <property type="entry name" value="Class II aaRS and biotin synthetases"/>
    <property type="match status" value="1"/>
</dbReference>
<dbReference type="InterPro" id="IPR041715">
    <property type="entry name" value="HisRS-like_core"/>
</dbReference>
<dbReference type="AlphaFoldDB" id="A0A382C147"/>
<protein>
    <recommendedName>
        <fullName evidence="1">Class II Histidinyl-tRNA synthetase (HisRS)-like catalytic core domain-containing protein</fullName>
    </recommendedName>
</protein>
<evidence type="ECO:0000259" key="1">
    <source>
        <dbReference type="Pfam" id="PF13393"/>
    </source>
</evidence>
<dbReference type="Gene3D" id="3.30.930.10">
    <property type="entry name" value="Bira Bifunctional Protein, Domain 2"/>
    <property type="match status" value="1"/>
</dbReference>
<dbReference type="GO" id="GO:0004821">
    <property type="term" value="F:histidine-tRNA ligase activity"/>
    <property type="evidence" value="ECO:0007669"/>
    <property type="project" value="TreeGrafter"/>
</dbReference>
<reference evidence="2" key="1">
    <citation type="submission" date="2018-05" db="EMBL/GenBank/DDBJ databases">
        <authorList>
            <person name="Lanie J.A."/>
            <person name="Ng W.-L."/>
            <person name="Kazmierczak K.M."/>
            <person name="Andrzejewski T.M."/>
            <person name="Davidsen T.M."/>
            <person name="Wayne K.J."/>
            <person name="Tettelin H."/>
            <person name="Glass J.I."/>
            <person name="Rusch D."/>
            <person name="Podicherti R."/>
            <person name="Tsui H.-C.T."/>
            <person name="Winkler M.E."/>
        </authorList>
    </citation>
    <scope>NUCLEOTIDE SEQUENCE</scope>
</reference>
<dbReference type="GO" id="GO:0006427">
    <property type="term" value="P:histidyl-tRNA aminoacylation"/>
    <property type="evidence" value="ECO:0007669"/>
    <property type="project" value="TreeGrafter"/>
</dbReference>
<name>A0A382C147_9ZZZZ</name>
<evidence type="ECO:0000313" key="2">
    <source>
        <dbReference type="EMBL" id="SVB19033.1"/>
    </source>
</evidence>